<protein>
    <recommendedName>
        <fullName evidence="4">Integrase</fullName>
    </recommendedName>
</protein>
<dbReference type="GO" id="GO:0003677">
    <property type="term" value="F:DNA binding"/>
    <property type="evidence" value="ECO:0007669"/>
    <property type="project" value="InterPro"/>
</dbReference>
<evidence type="ECO:0000313" key="3">
    <source>
        <dbReference type="Proteomes" id="UP000182152"/>
    </source>
</evidence>
<accession>A0A1L8WNT9</accession>
<evidence type="ECO:0000313" key="2">
    <source>
        <dbReference type="EMBL" id="OJG82687.1"/>
    </source>
</evidence>
<dbReference type="Proteomes" id="UP000182152">
    <property type="component" value="Unassembled WGS sequence"/>
</dbReference>
<dbReference type="GO" id="GO:0015074">
    <property type="term" value="P:DNA integration"/>
    <property type="evidence" value="ECO:0007669"/>
    <property type="project" value="InterPro"/>
</dbReference>
<dbReference type="GO" id="GO:0006310">
    <property type="term" value="P:DNA recombination"/>
    <property type="evidence" value="ECO:0007669"/>
    <property type="project" value="UniProtKB-KW"/>
</dbReference>
<dbReference type="EMBL" id="JXLB01000008">
    <property type="protein sequence ID" value="OJG82687.1"/>
    <property type="molecule type" value="Genomic_DNA"/>
</dbReference>
<comment type="caution">
    <text evidence="2">The sequence shown here is derived from an EMBL/GenBank/DDBJ whole genome shotgun (WGS) entry which is preliminary data.</text>
</comment>
<dbReference type="Gene3D" id="1.10.443.10">
    <property type="entry name" value="Intergrase catalytic core"/>
    <property type="match status" value="1"/>
</dbReference>
<dbReference type="AlphaFoldDB" id="A0A1L8WNT9"/>
<keyword evidence="3" id="KW-1185">Reference proteome</keyword>
<name>A0A1L8WNT9_9ENTE</name>
<sequence>MAVSKRLGHKNLSVTTKTYSHVVKEVEEREVEKNKGVFQGMLKIR</sequence>
<proteinExistence type="predicted"/>
<keyword evidence="1" id="KW-0233">DNA recombination</keyword>
<dbReference type="SUPFAM" id="SSF56349">
    <property type="entry name" value="DNA breaking-rejoining enzymes"/>
    <property type="match status" value="1"/>
</dbReference>
<gene>
    <name evidence="2" type="ORF">RV14_GL002262</name>
</gene>
<dbReference type="InterPro" id="IPR013762">
    <property type="entry name" value="Integrase-like_cat_sf"/>
</dbReference>
<dbReference type="STRING" id="150033.RV14_GL002262"/>
<evidence type="ECO:0008006" key="4">
    <source>
        <dbReference type="Google" id="ProtNLM"/>
    </source>
</evidence>
<organism evidence="2 3">
    <name type="scientific">Enterococcus ratti</name>
    <dbReference type="NCBI Taxonomy" id="150033"/>
    <lineage>
        <taxon>Bacteria</taxon>
        <taxon>Bacillati</taxon>
        <taxon>Bacillota</taxon>
        <taxon>Bacilli</taxon>
        <taxon>Lactobacillales</taxon>
        <taxon>Enterococcaceae</taxon>
        <taxon>Enterococcus</taxon>
    </lineage>
</organism>
<reference evidence="2 3" key="1">
    <citation type="submission" date="2014-12" db="EMBL/GenBank/DDBJ databases">
        <title>Draft genome sequences of 29 type strains of Enterococci.</title>
        <authorList>
            <person name="Zhong Z."/>
            <person name="Sun Z."/>
            <person name="Liu W."/>
            <person name="Zhang W."/>
            <person name="Zhang H."/>
        </authorList>
    </citation>
    <scope>NUCLEOTIDE SEQUENCE [LARGE SCALE GENOMIC DNA]</scope>
    <source>
        <strain evidence="2 3">DSM 15687</strain>
    </source>
</reference>
<evidence type="ECO:0000256" key="1">
    <source>
        <dbReference type="ARBA" id="ARBA00023172"/>
    </source>
</evidence>
<dbReference type="InterPro" id="IPR011010">
    <property type="entry name" value="DNA_brk_join_enz"/>
</dbReference>